<comment type="caution">
    <text evidence="2">The sequence shown here is derived from an EMBL/GenBank/DDBJ whole genome shotgun (WGS) entry which is preliminary data.</text>
</comment>
<protein>
    <submittedName>
        <fullName evidence="2">Uncharacterized protein</fullName>
    </submittedName>
</protein>
<reference evidence="2" key="1">
    <citation type="submission" date="2023-07" db="EMBL/GenBank/DDBJ databases">
        <title>Chromosome-level genome assembly of Artemia franciscana.</title>
        <authorList>
            <person name="Jo E."/>
        </authorList>
    </citation>
    <scope>NUCLEOTIDE SEQUENCE</scope>
    <source>
        <tissue evidence="2">Whole body</tissue>
    </source>
</reference>
<keyword evidence="3" id="KW-1185">Reference proteome</keyword>
<gene>
    <name evidence="2" type="ORF">QYM36_011120</name>
</gene>
<feature type="non-terminal residue" evidence="2">
    <location>
        <position position="1"/>
    </location>
</feature>
<feature type="compositionally biased region" description="Basic and acidic residues" evidence="1">
    <location>
        <begin position="156"/>
        <end position="168"/>
    </location>
</feature>
<evidence type="ECO:0000313" key="3">
    <source>
        <dbReference type="Proteomes" id="UP001187531"/>
    </source>
</evidence>
<feature type="compositionally biased region" description="Low complexity" evidence="1">
    <location>
        <begin position="53"/>
        <end position="63"/>
    </location>
</feature>
<evidence type="ECO:0000313" key="2">
    <source>
        <dbReference type="EMBL" id="KAK2712323.1"/>
    </source>
</evidence>
<proteinExistence type="predicted"/>
<dbReference type="EMBL" id="JAVRJZ010000015">
    <property type="protein sequence ID" value="KAK2712323.1"/>
    <property type="molecule type" value="Genomic_DNA"/>
</dbReference>
<dbReference type="Proteomes" id="UP001187531">
    <property type="component" value="Unassembled WGS sequence"/>
</dbReference>
<dbReference type="AlphaFoldDB" id="A0AA88HNT7"/>
<evidence type="ECO:0000256" key="1">
    <source>
        <dbReference type="SAM" id="MobiDB-lite"/>
    </source>
</evidence>
<sequence>MFVQPHLVYDQNDVVVTGEVQGKNPRRVAAGKKAASQMGHEKLSQIGKKGAESRLSGSSSVSASDEESGEVEEFENEEIKNPQRVAAGKKGAEVRRSGRTSRTGTSSDEGGRDSSEEGRGKDPKRVAAAKKAAETRKRKAQEAKKKASAEGEAVEPENKKQAASKMERQQVPVMEGEMYDERRDP</sequence>
<feature type="compositionally biased region" description="Basic and acidic residues" evidence="1">
    <location>
        <begin position="109"/>
        <end position="149"/>
    </location>
</feature>
<accession>A0AA88HNT7</accession>
<organism evidence="2 3">
    <name type="scientific">Artemia franciscana</name>
    <name type="common">Brine shrimp</name>
    <name type="synonym">Artemia sanfranciscana</name>
    <dbReference type="NCBI Taxonomy" id="6661"/>
    <lineage>
        <taxon>Eukaryota</taxon>
        <taxon>Metazoa</taxon>
        <taxon>Ecdysozoa</taxon>
        <taxon>Arthropoda</taxon>
        <taxon>Crustacea</taxon>
        <taxon>Branchiopoda</taxon>
        <taxon>Anostraca</taxon>
        <taxon>Artemiidae</taxon>
        <taxon>Artemia</taxon>
    </lineage>
</organism>
<name>A0AA88HNT7_ARTSF</name>
<feature type="compositionally biased region" description="Acidic residues" evidence="1">
    <location>
        <begin position="64"/>
        <end position="76"/>
    </location>
</feature>
<feature type="region of interest" description="Disordered" evidence="1">
    <location>
        <begin position="20"/>
        <end position="185"/>
    </location>
</feature>